<name>A0AB74URT1_9GAMM</name>
<dbReference type="InterPro" id="IPR007052">
    <property type="entry name" value="CS_dom"/>
</dbReference>
<accession>A0AB74URT1</accession>
<dbReference type="SUPFAM" id="SSF49764">
    <property type="entry name" value="HSP20-like chaperones"/>
    <property type="match status" value="1"/>
</dbReference>
<dbReference type="CDD" id="cd06464">
    <property type="entry name" value="ACD_sHsps-like"/>
    <property type="match status" value="1"/>
</dbReference>
<dbReference type="Pfam" id="PF00011">
    <property type="entry name" value="HSP20"/>
    <property type="match status" value="1"/>
</dbReference>
<organism evidence="5">
    <name type="scientific">Rhodanobacter sp. FW102-FHT14D07</name>
    <dbReference type="NCBI Taxonomy" id="3351462"/>
    <lineage>
        <taxon>Bacteria</taxon>
        <taxon>Pseudomonadati</taxon>
        <taxon>Pseudomonadota</taxon>
        <taxon>Gammaproteobacteria</taxon>
        <taxon>Lysobacterales</taxon>
        <taxon>Rhodanobacteraceae</taxon>
        <taxon>Rhodanobacter</taxon>
    </lineage>
</organism>
<dbReference type="AlphaFoldDB" id="A0AB74URT1"/>
<protein>
    <submittedName>
        <fullName evidence="5">Hsp20/alpha crystallin family protein</fullName>
    </submittedName>
</protein>
<feature type="domain" description="CS" evidence="4">
    <location>
        <begin position="40"/>
        <end position="147"/>
    </location>
</feature>
<dbReference type="RefSeq" id="WP_395116681.1">
    <property type="nucleotide sequence ID" value="NZ_CP170721.1"/>
</dbReference>
<evidence type="ECO:0000259" key="4">
    <source>
        <dbReference type="PROSITE" id="PS51203"/>
    </source>
</evidence>
<evidence type="ECO:0000256" key="1">
    <source>
        <dbReference type="PROSITE-ProRule" id="PRU00285"/>
    </source>
</evidence>
<dbReference type="InterPro" id="IPR031107">
    <property type="entry name" value="Small_HSP"/>
</dbReference>
<proteinExistence type="inferred from homology"/>
<dbReference type="PROSITE" id="PS51203">
    <property type="entry name" value="CS"/>
    <property type="match status" value="1"/>
</dbReference>
<feature type="domain" description="SHSP" evidence="3">
    <location>
        <begin position="34"/>
        <end position="147"/>
    </location>
</feature>
<dbReference type="PANTHER" id="PTHR11527">
    <property type="entry name" value="HEAT-SHOCK PROTEIN 20 FAMILY MEMBER"/>
    <property type="match status" value="1"/>
</dbReference>
<dbReference type="Gene3D" id="2.60.40.790">
    <property type="match status" value="1"/>
</dbReference>
<comment type="similarity">
    <text evidence="1 2">Belongs to the small heat shock protein (HSP20) family.</text>
</comment>
<gene>
    <name evidence="5" type="ORF">ACFYG5_12400</name>
</gene>
<dbReference type="PROSITE" id="PS01031">
    <property type="entry name" value="SHSP"/>
    <property type="match status" value="1"/>
</dbReference>
<evidence type="ECO:0000256" key="2">
    <source>
        <dbReference type="RuleBase" id="RU003616"/>
    </source>
</evidence>
<dbReference type="EMBL" id="CP170721">
    <property type="protein sequence ID" value="XIA17366.1"/>
    <property type="molecule type" value="Genomic_DNA"/>
</dbReference>
<reference evidence="5" key="1">
    <citation type="submission" date="2024-10" db="EMBL/GenBank/DDBJ databases">
        <authorList>
            <person name="Lesea H.P."/>
            <person name="Kuehl J.V."/>
            <person name="Chandonia J.-M."/>
        </authorList>
    </citation>
    <scope>NUCLEOTIDE SEQUENCE</scope>
    <source>
        <strain evidence="5">FW102-FHT14D07</strain>
    </source>
</reference>
<evidence type="ECO:0000259" key="3">
    <source>
        <dbReference type="PROSITE" id="PS01031"/>
    </source>
</evidence>
<dbReference type="InterPro" id="IPR008978">
    <property type="entry name" value="HSP20-like_chaperone"/>
</dbReference>
<sequence>MTMLTRWNPLKPLSRSATHDVDDFFRSFGLRPMFRDLELSPEIRIDVSESDDAYDVEADMPGVRKDDIDITIDGNQVSITAEARRESEKKEGSREVRTERYYGQVFRSFTLPGEVDDAKAQARYEHGVLSLHLPKKENGQQRRIKVG</sequence>
<dbReference type="InterPro" id="IPR002068">
    <property type="entry name" value="A-crystallin/Hsp20_dom"/>
</dbReference>
<evidence type="ECO:0000313" key="5">
    <source>
        <dbReference type="EMBL" id="XIA17366.1"/>
    </source>
</evidence>